<evidence type="ECO:0000313" key="2">
    <source>
        <dbReference type="Proteomes" id="UP001652583"/>
    </source>
</evidence>
<keyword evidence="2" id="KW-1185">Reference proteome</keyword>
<reference evidence="3" key="1">
    <citation type="submission" date="2025-08" db="UniProtKB">
        <authorList>
            <consortium name="RefSeq"/>
        </authorList>
    </citation>
    <scope>IDENTIFICATION</scope>
    <source>
        <tissue evidence="3">Blood</tissue>
    </source>
</reference>
<accession>A0ABM3NW52</accession>
<dbReference type="GeneID" id="113595847"/>
<gene>
    <name evidence="3" type="primary">LOC113595847</name>
</gene>
<evidence type="ECO:0000256" key="1">
    <source>
        <dbReference type="SAM" id="MobiDB-lite"/>
    </source>
</evidence>
<dbReference type="RefSeq" id="XP_053063656.1">
    <property type="nucleotide sequence ID" value="XM_053207681.1"/>
</dbReference>
<name>A0ABM3NW52_ACIJB</name>
<feature type="compositionally biased region" description="Basic and acidic residues" evidence="1">
    <location>
        <begin position="200"/>
        <end position="219"/>
    </location>
</feature>
<feature type="region of interest" description="Disordered" evidence="1">
    <location>
        <begin position="161"/>
        <end position="219"/>
    </location>
</feature>
<feature type="compositionally biased region" description="Basic and acidic residues" evidence="1">
    <location>
        <begin position="266"/>
        <end position="277"/>
    </location>
</feature>
<dbReference type="Proteomes" id="UP001652583">
    <property type="component" value="Chromosome D2"/>
</dbReference>
<feature type="region of interest" description="Disordered" evidence="1">
    <location>
        <begin position="259"/>
        <end position="312"/>
    </location>
</feature>
<feature type="compositionally biased region" description="Basic residues" evidence="1">
    <location>
        <begin position="169"/>
        <end position="180"/>
    </location>
</feature>
<feature type="compositionally biased region" description="Basic residues" evidence="1">
    <location>
        <begin position="190"/>
        <end position="199"/>
    </location>
</feature>
<proteinExistence type="predicted"/>
<evidence type="ECO:0000313" key="3">
    <source>
        <dbReference type="RefSeq" id="XP_053063656.1"/>
    </source>
</evidence>
<feature type="region of interest" description="Disordered" evidence="1">
    <location>
        <begin position="441"/>
        <end position="460"/>
    </location>
</feature>
<protein>
    <submittedName>
        <fullName evidence="3">Uncharacterized protein LOC113595847 isoform X1</fullName>
    </submittedName>
</protein>
<organism evidence="2 3">
    <name type="scientific">Acinonyx jubatus</name>
    <name type="common">Cheetah</name>
    <dbReference type="NCBI Taxonomy" id="32536"/>
    <lineage>
        <taxon>Eukaryota</taxon>
        <taxon>Metazoa</taxon>
        <taxon>Chordata</taxon>
        <taxon>Craniata</taxon>
        <taxon>Vertebrata</taxon>
        <taxon>Euteleostomi</taxon>
        <taxon>Mammalia</taxon>
        <taxon>Eutheria</taxon>
        <taxon>Laurasiatheria</taxon>
        <taxon>Carnivora</taxon>
        <taxon>Feliformia</taxon>
        <taxon>Felidae</taxon>
        <taxon>Felinae</taxon>
        <taxon>Acinonyx</taxon>
    </lineage>
</organism>
<sequence length="460" mass="51248">MARVTRSAPGQKTFESEFCRESLSENTPQNCPVLSQTHDNTGTEVRTSPGVPGLWVIISAFQSILPDPMPQFSGAKMQNEVTVKLPLTHRGTLVSRNSFFKGVCSGGGEACSESLGLLEGGRRRGRWGGRLEPCHPSEAGDRKNLSILCAEPNMVLGLDRQRETEHAWGRNKGRGRRRIPSRPQAPSCQHRARHGARTHGPRDHDPSRSRRLTEPPGHPELENLSGLCGSHYIYIGEHQCLGECICEFWIKGEVNELSDTDASGTRPEEQRQEREQGAEAAVGPERAVLRSPPAPDSPRSTAPTSEPAWSRFDLRDPGLLRTDLELVNWVPPRHPLQIRGHAWVQNSPGSHRTSLSMQERKQAFLMIWKPAGGPQESFAVLCAPHLQPRGNAIPDCAHPLEGPTRQQELAQPLLWGQRHRVWMVPRTACNKTPCLFPLGARKGKKKKKSQTPVRKWKEDF</sequence>